<name>A0A915JJJ6_ROMCU</name>
<proteinExistence type="predicted"/>
<dbReference type="WBParaSite" id="nRc.2.0.1.t26236-RA">
    <property type="protein sequence ID" value="nRc.2.0.1.t26236-RA"/>
    <property type="gene ID" value="nRc.2.0.1.g26236"/>
</dbReference>
<feature type="compositionally biased region" description="Polar residues" evidence="1">
    <location>
        <begin position="45"/>
        <end position="58"/>
    </location>
</feature>
<organism evidence="2 3">
    <name type="scientific">Romanomermis culicivorax</name>
    <name type="common">Nematode worm</name>
    <dbReference type="NCBI Taxonomy" id="13658"/>
    <lineage>
        <taxon>Eukaryota</taxon>
        <taxon>Metazoa</taxon>
        <taxon>Ecdysozoa</taxon>
        <taxon>Nematoda</taxon>
        <taxon>Enoplea</taxon>
        <taxon>Dorylaimia</taxon>
        <taxon>Mermithida</taxon>
        <taxon>Mermithoidea</taxon>
        <taxon>Mermithidae</taxon>
        <taxon>Romanomermis</taxon>
    </lineage>
</organism>
<reference evidence="3" key="1">
    <citation type="submission" date="2022-11" db="UniProtKB">
        <authorList>
            <consortium name="WormBaseParasite"/>
        </authorList>
    </citation>
    <scope>IDENTIFICATION</scope>
</reference>
<keyword evidence="2" id="KW-1185">Reference proteome</keyword>
<protein>
    <submittedName>
        <fullName evidence="3">Uncharacterized protein</fullName>
    </submittedName>
</protein>
<feature type="region of interest" description="Disordered" evidence="1">
    <location>
        <begin position="1"/>
        <end position="25"/>
    </location>
</feature>
<evidence type="ECO:0000313" key="3">
    <source>
        <dbReference type="WBParaSite" id="nRc.2.0.1.t26236-RA"/>
    </source>
</evidence>
<dbReference type="Proteomes" id="UP000887565">
    <property type="component" value="Unplaced"/>
</dbReference>
<sequence length="240" mass="27237">MLANPLPMQGQPIIQAPPSQSLSASDSTIIPTAKEIASLLPPAVQFQTSPGTKMNTEQMQKRRQPTYKEAKARKAQIDQQLSLIQQPGTSAQTQKDAEEEMRDHAILACLYDQCAGPMSLKIVAVQQLLTAVMLPLSDEQLAEIQQALIQIYNTNNYRFKVMQTQHSAFTSYRNYSTQQLISELWLQMEHFIYNWFHEWSPASPSTRTNLLTALLLHKVAQAAHTVQQVWSNYQHAEHFM</sequence>
<dbReference type="AlphaFoldDB" id="A0A915JJJ6"/>
<feature type="region of interest" description="Disordered" evidence="1">
    <location>
        <begin position="41"/>
        <end position="67"/>
    </location>
</feature>
<accession>A0A915JJJ6</accession>
<evidence type="ECO:0000313" key="2">
    <source>
        <dbReference type="Proteomes" id="UP000887565"/>
    </source>
</evidence>
<evidence type="ECO:0000256" key="1">
    <source>
        <dbReference type="SAM" id="MobiDB-lite"/>
    </source>
</evidence>